<protein>
    <recommendedName>
        <fullName evidence="2">KfrA N-terminal DNA-binding domain-containing protein</fullName>
    </recommendedName>
</protein>
<dbReference type="AlphaFoldDB" id="A0A225SXS3"/>
<gene>
    <name evidence="3" type="ORF">CEJ45_07445</name>
</gene>
<organism evidence="3 4">
    <name type="scientific">Herbaspirillum aquaticum</name>
    <dbReference type="NCBI Taxonomy" id="568783"/>
    <lineage>
        <taxon>Bacteria</taxon>
        <taxon>Pseudomonadati</taxon>
        <taxon>Pseudomonadota</taxon>
        <taxon>Betaproteobacteria</taxon>
        <taxon>Burkholderiales</taxon>
        <taxon>Oxalobacteraceae</taxon>
        <taxon>Herbaspirillum</taxon>
    </lineage>
</organism>
<sequence length="341" mass="37517">MARAGILYSQVAKAASQLAAAGKAPTIDTVREALGDTGSKSTIAPMLKRWKTEHQEVVAGGDTGLPVDLVVAVKGVYQRLQDDVTRQLEAANEAHEQAQAAVRNQRDAALAAEAQLRQVHTTLVRDHTQIQQTLARCQQDLQANALALTAARTENAGLQQRLTDRAAEAHALNQQLAQTRTQFEHFQEAAVRQRAEERQAFEQRLSRLEQENIAGQRRQDAQQVTLGQQEATLAHQVSELERLRDALTEAHAELHQVRSERNQQAAQLQELTVARVDAERRLDMAQQAVIEAKASAAAAGKQIEMLASQLATAELKANQVERDKVAWIEKILAQRATTGDQ</sequence>
<comment type="caution">
    <text evidence="3">The sequence shown here is derived from an EMBL/GenBank/DDBJ whole genome shotgun (WGS) entry which is preliminary data.</text>
</comment>
<reference evidence="3 4" key="1">
    <citation type="journal article" date="2010" name="Int. J. Syst. Evol. Microbiol.">
        <title>Reclassification of Herbaspirillum putei as a later heterotypic synonym of Herbaspirillum huttiense, with the description of H. huttiense subsp. huttiense subsp. nov. and H. huttiense subsp. putei subsp. nov., comb. nov., and description of Herbaspirillum aquaticum sp. nov.</title>
        <authorList>
            <person name="Dobritsa A.P."/>
            <person name="Reddy M.C."/>
            <person name="Samadpour M."/>
        </authorList>
    </citation>
    <scope>NUCLEOTIDE SEQUENCE [LARGE SCALE GENOMIC DNA]</scope>
    <source>
        <strain evidence="3 4">IEH 4430</strain>
    </source>
</reference>
<feature type="coiled-coil region" evidence="1">
    <location>
        <begin position="191"/>
        <end position="323"/>
    </location>
</feature>
<feature type="domain" description="KfrA N-terminal DNA-binding" evidence="2">
    <location>
        <begin position="8"/>
        <end position="118"/>
    </location>
</feature>
<feature type="coiled-coil region" evidence="1">
    <location>
        <begin position="77"/>
        <end position="115"/>
    </location>
</feature>
<dbReference type="Pfam" id="PF11740">
    <property type="entry name" value="KfrA_N"/>
    <property type="match status" value="1"/>
</dbReference>
<evidence type="ECO:0000256" key="1">
    <source>
        <dbReference type="SAM" id="Coils"/>
    </source>
</evidence>
<name>A0A225SXS3_9BURK</name>
<proteinExistence type="predicted"/>
<accession>A0A225SXS3</accession>
<keyword evidence="1" id="KW-0175">Coiled coil</keyword>
<dbReference type="EMBL" id="NJGV01000005">
    <property type="protein sequence ID" value="OWY35636.1"/>
    <property type="molecule type" value="Genomic_DNA"/>
</dbReference>
<dbReference type="InterPro" id="IPR021104">
    <property type="entry name" value="KfrA_DNA-bd_N"/>
</dbReference>
<evidence type="ECO:0000313" key="3">
    <source>
        <dbReference type="EMBL" id="OWY35636.1"/>
    </source>
</evidence>
<dbReference type="Proteomes" id="UP000214747">
    <property type="component" value="Unassembled WGS sequence"/>
</dbReference>
<keyword evidence="4" id="KW-1185">Reference proteome</keyword>
<evidence type="ECO:0000259" key="2">
    <source>
        <dbReference type="Pfam" id="PF11740"/>
    </source>
</evidence>
<dbReference type="RefSeq" id="WP_044530234.1">
    <property type="nucleotide sequence ID" value="NZ_NJGV01000005.1"/>
</dbReference>
<evidence type="ECO:0000313" key="4">
    <source>
        <dbReference type="Proteomes" id="UP000214747"/>
    </source>
</evidence>